<reference evidence="1 2" key="1">
    <citation type="journal article" date="2020" name="IScience">
        <title>Genome Sequencing of the Endangered Kingdonia uniflora (Circaeasteraceae, Ranunculales) Reveals Potential Mechanisms of Evolutionary Specialization.</title>
        <authorList>
            <person name="Sun Y."/>
            <person name="Deng T."/>
            <person name="Zhang A."/>
            <person name="Moore M.J."/>
            <person name="Landis J.B."/>
            <person name="Lin N."/>
            <person name="Zhang H."/>
            <person name="Zhang X."/>
            <person name="Huang J."/>
            <person name="Zhang X."/>
            <person name="Sun H."/>
            <person name="Wang H."/>
        </authorList>
    </citation>
    <scope>NUCLEOTIDE SEQUENCE [LARGE SCALE GENOMIC DNA]</scope>
    <source>
        <strain evidence="1">TB1705</strain>
        <tissue evidence="1">Leaf</tissue>
    </source>
</reference>
<sequence>DQIDVGEVNLTVLFGPERTGQVRVTGFDISPMVYNNVQHSGVLVKSLQEVKELGEEVVLVQGLKVEVASLKVQMAKLEKFMPNQISAQDETTLPESNRLASITTSAVESQELSEIRQPQLHKFLMRTTANGSSDTGVGSPDVRRQFQPEMVRLDINYATKIPTKAITDALCGLESHNFQEVLSVLDIILRQHASRKSCLLLEQSGLYGNFKNFTDPGGGVLEYRAFHNVFITAQDGLSLNLVSYITSLKSAIHSLKSMLFLPILLLAQL</sequence>
<dbReference type="Proteomes" id="UP000541444">
    <property type="component" value="Unassembled WGS sequence"/>
</dbReference>
<evidence type="ECO:0000313" key="2">
    <source>
        <dbReference type="Proteomes" id="UP000541444"/>
    </source>
</evidence>
<protein>
    <submittedName>
        <fullName evidence="1">Uncharacterized protein</fullName>
    </submittedName>
</protein>
<comment type="caution">
    <text evidence="1">The sequence shown here is derived from an EMBL/GenBank/DDBJ whole genome shotgun (WGS) entry which is preliminary data.</text>
</comment>
<proteinExistence type="predicted"/>
<accession>A0A7J7MH93</accession>
<name>A0A7J7MH93_9MAGN</name>
<keyword evidence="2" id="KW-1185">Reference proteome</keyword>
<gene>
    <name evidence="1" type="ORF">GIB67_026729</name>
</gene>
<dbReference type="EMBL" id="JACGCM010001501">
    <property type="protein sequence ID" value="KAF6154273.1"/>
    <property type="molecule type" value="Genomic_DNA"/>
</dbReference>
<dbReference type="OrthoDB" id="10252740at2759"/>
<feature type="non-terminal residue" evidence="1">
    <location>
        <position position="1"/>
    </location>
</feature>
<evidence type="ECO:0000313" key="1">
    <source>
        <dbReference type="EMBL" id="KAF6154273.1"/>
    </source>
</evidence>
<dbReference type="AlphaFoldDB" id="A0A7J7MH93"/>
<organism evidence="1 2">
    <name type="scientific">Kingdonia uniflora</name>
    <dbReference type="NCBI Taxonomy" id="39325"/>
    <lineage>
        <taxon>Eukaryota</taxon>
        <taxon>Viridiplantae</taxon>
        <taxon>Streptophyta</taxon>
        <taxon>Embryophyta</taxon>
        <taxon>Tracheophyta</taxon>
        <taxon>Spermatophyta</taxon>
        <taxon>Magnoliopsida</taxon>
        <taxon>Ranunculales</taxon>
        <taxon>Circaeasteraceae</taxon>
        <taxon>Kingdonia</taxon>
    </lineage>
</organism>